<evidence type="ECO:0000259" key="1">
    <source>
        <dbReference type="Pfam" id="PF13474"/>
    </source>
</evidence>
<organism evidence="2 3">
    <name type="scientific">Anaeromyxobacter oryzae</name>
    <dbReference type="NCBI Taxonomy" id="2918170"/>
    <lineage>
        <taxon>Bacteria</taxon>
        <taxon>Pseudomonadati</taxon>
        <taxon>Myxococcota</taxon>
        <taxon>Myxococcia</taxon>
        <taxon>Myxococcales</taxon>
        <taxon>Cystobacterineae</taxon>
        <taxon>Anaeromyxobacteraceae</taxon>
        <taxon>Anaeromyxobacter</taxon>
    </lineage>
</organism>
<gene>
    <name evidence="2" type="ORF">AMOR_45120</name>
</gene>
<dbReference type="InterPro" id="IPR037401">
    <property type="entry name" value="SnoaL-like"/>
</dbReference>
<reference evidence="3" key="1">
    <citation type="journal article" date="2022" name="Int. J. Syst. Evol. Microbiol.">
        <title>Anaeromyxobacter oryzae sp. nov., Anaeromyxobacter diazotrophicus sp. nov. and Anaeromyxobacter paludicola sp. nov., isolated from paddy soils.</title>
        <authorList>
            <person name="Itoh H."/>
            <person name="Xu Z."/>
            <person name="Mise K."/>
            <person name="Masuda Y."/>
            <person name="Ushijima N."/>
            <person name="Hayakawa C."/>
            <person name="Shiratori Y."/>
            <person name="Senoo K."/>
        </authorList>
    </citation>
    <scope>NUCLEOTIDE SEQUENCE [LARGE SCALE GENOMIC DNA]</scope>
    <source>
        <strain evidence="3">Red232</strain>
    </source>
</reference>
<feature type="domain" description="SnoaL-like" evidence="1">
    <location>
        <begin position="8"/>
        <end position="118"/>
    </location>
</feature>
<keyword evidence="3" id="KW-1185">Reference proteome</keyword>
<dbReference type="RefSeq" id="WP_248354421.1">
    <property type="nucleotide sequence ID" value="NZ_AP025591.1"/>
</dbReference>
<dbReference type="EMBL" id="AP025591">
    <property type="protein sequence ID" value="BDG05516.1"/>
    <property type="molecule type" value="Genomic_DNA"/>
</dbReference>
<protein>
    <recommendedName>
        <fullName evidence="1">SnoaL-like domain-containing protein</fullName>
    </recommendedName>
</protein>
<accession>A0ABM7X1A5</accession>
<dbReference type="InterPro" id="IPR032710">
    <property type="entry name" value="NTF2-like_dom_sf"/>
</dbReference>
<proteinExistence type="predicted"/>
<dbReference type="PANTHER" id="PTHR34957">
    <property type="entry name" value="NUCLEAR TRANSPORT FACTOR 2 (NTF2) FAMILY PROTEIN"/>
    <property type="match status" value="1"/>
</dbReference>
<name>A0ABM7X1A5_9BACT</name>
<dbReference type="Pfam" id="PF13474">
    <property type="entry name" value="SnoaL_3"/>
    <property type="match status" value="1"/>
</dbReference>
<dbReference type="Proteomes" id="UP001162891">
    <property type="component" value="Chromosome"/>
</dbReference>
<dbReference type="SUPFAM" id="SSF54427">
    <property type="entry name" value="NTF2-like"/>
    <property type="match status" value="1"/>
</dbReference>
<sequence length="135" mass="14578">MSASELDVLEANAAFYRAFASGDADAMGSVWSEQHPVACIHPGWDVLDGRDRVLESWRGILESDNAPEVSCSVAEAHVLGDVAFVTCHEVIEEGGRLAATNVFVREDGTWRMVHHQATPIAPGQARSLPRRGPAN</sequence>
<evidence type="ECO:0000313" key="3">
    <source>
        <dbReference type="Proteomes" id="UP001162891"/>
    </source>
</evidence>
<dbReference type="Gene3D" id="3.10.450.50">
    <property type="match status" value="1"/>
</dbReference>
<evidence type="ECO:0000313" key="2">
    <source>
        <dbReference type="EMBL" id="BDG05516.1"/>
    </source>
</evidence>
<dbReference type="PANTHER" id="PTHR34957:SF1">
    <property type="entry name" value="NUCLEAR TRANSPORT FACTOR 2 (NTF2) FAMILY PROTEIN"/>
    <property type="match status" value="1"/>
</dbReference>